<dbReference type="Proteomes" id="UP001327560">
    <property type="component" value="Chromosome 1"/>
</dbReference>
<reference evidence="2 3" key="1">
    <citation type="submission" date="2023-10" db="EMBL/GenBank/DDBJ databases">
        <title>Chromosome-scale genome assembly provides insights into flower coloration mechanisms of Canna indica.</title>
        <authorList>
            <person name="Li C."/>
        </authorList>
    </citation>
    <scope>NUCLEOTIDE SEQUENCE [LARGE SCALE GENOMIC DNA]</scope>
    <source>
        <tissue evidence="2">Flower</tissue>
    </source>
</reference>
<feature type="compositionally biased region" description="Basic and acidic residues" evidence="1">
    <location>
        <begin position="123"/>
        <end position="145"/>
    </location>
</feature>
<dbReference type="AlphaFoldDB" id="A0AAQ3JKB3"/>
<feature type="compositionally biased region" description="Basic and acidic residues" evidence="1">
    <location>
        <begin position="76"/>
        <end position="102"/>
    </location>
</feature>
<keyword evidence="3" id="KW-1185">Reference proteome</keyword>
<feature type="region of interest" description="Disordered" evidence="1">
    <location>
        <begin position="62"/>
        <end position="155"/>
    </location>
</feature>
<name>A0AAQ3JKB3_9LILI</name>
<evidence type="ECO:0000256" key="1">
    <source>
        <dbReference type="SAM" id="MobiDB-lite"/>
    </source>
</evidence>
<accession>A0AAQ3JKB3</accession>
<proteinExistence type="predicted"/>
<dbReference type="EMBL" id="CP136890">
    <property type="protein sequence ID" value="WOK91339.1"/>
    <property type="molecule type" value="Genomic_DNA"/>
</dbReference>
<gene>
    <name evidence="2" type="ORF">Cni_G00030</name>
</gene>
<evidence type="ECO:0000313" key="2">
    <source>
        <dbReference type="EMBL" id="WOK91339.1"/>
    </source>
</evidence>
<evidence type="ECO:0000313" key="3">
    <source>
        <dbReference type="Proteomes" id="UP001327560"/>
    </source>
</evidence>
<protein>
    <submittedName>
        <fullName evidence="2">Uncharacterized protein</fullName>
    </submittedName>
</protein>
<sequence>MLVEVQKNNTNSFESKPSQYTTSVGFFLQDPLFSQDRIQNFSHFLTSFNSISIAGFLMDPYQQGLGNGLNANPRPAKQEKSRIEKKRYKEDHQGKRDQEKKGSHTLKFDSTVGDDQGRYILSLDRRNKRNSESKRKDIKKIIKESKIRKRKEATP</sequence>
<feature type="compositionally biased region" description="Basic residues" evidence="1">
    <location>
        <begin position="146"/>
        <end position="155"/>
    </location>
</feature>
<organism evidence="2 3">
    <name type="scientific">Canna indica</name>
    <name type="common">Indian-shot</name>
    <dbReference type="NCBI Taxonomy" id="4628"/>
    <lineage>
        <taxon>Eukaryota</taxon>
        <taxon>Viridiplantae</taxon>
        <taxon>Streptophyta</taxon>
        <taxon>Embryophyta</taxon>
        <taxon>Tracheophyta</taxon>
        <taxon>Spermatophyta</taxon>
        <taxon>Magnoliopsida</taxon>
        <taxon>Liliopsida</taxon>
        <taxon>Zingiberales</taxon>
        <taxon>Cannaceae</taxon>
        <taxon>Canna</taxon>
    </lineage>
</organism>